<dbReference type="Proteomes" id="UP000326289">
    <property type="component" value="Unassembled WGS sequence"/>
</dbReference>
<gene>
    <name evidence="2" type="ORF">BDV30DRAFT_82248</name>
</gene>
<feature type="region of interest" description="Disordered" evidence="1">
    <location>
        <begin position="40"/>
        <end position="59"/>
    </location>
</feature>
<name>A0A5N6IMT4_9EURO</name>
<sequence length="59" mass="6565">MSLQGSLDRGICVKWDGVQRCGPMGEIDPGRCRKVRVKPHCDYGDGGNEKESEGEREKD</sequence>
<proteinExistence type="predicted"/>
<evidence type="ECO:0000313" key="2">
    <source>
        <dbReference type="EMBL" id="KAB8266453.1"/>
    </source>
</evidence>
<keyword evidence="3" id="KW-1185">Reference proteome</keyword>
<dbReference type="AlphaFoldDB" id="A0A5N6IMT4"/>
<evidence type="ECO:0000256" key="1">
    <source>
        <dbReference type="SAM" id="MobiDB-lite"/>
    </source>
</evidence>
<accession>A0A5N6IMT4</accession>
<organism evidence="2 3">
    <name type="scientific">Aspergillus minisclerotigenes</name>
    <dbReference type="NCBI Taxonomy" id="656917"/>
    <lineage>
        <taxon>Eukaryota</taxon>
        <taxon>Fungi</taxon>
        <taxon>Dikarya</taxon>
        <taxon>Ascomycota</taxon>
        <taxon>Pezizomycotina</taxon>
        <taxon>Eurotiomycetes</taxon>
        <taxon>Eurotiomycetidae</taxon>
        <taxon>Eurotiales</taxon>
        <taxon>Aspergillaceae</taxon>
        <taxon>Aspergillus</taxon>
        <taxon>Aspergillus subgen. Circumdati</taxon>
    </lineage>
</organism>
<reference evidence="2 3" key="1">
    <citation type="submission" date="2019-04" db="EMBL/GenBank/DDBJ databases">
        <title>Fungal friends and foes A comparative genomics study of 23 Aspergillus species from section Flavi.</title>
        <authorList>
            <consortium name="DOE Joint Genome Institute"/>
            <person name="Kjaerbolling I."/>
            <person name="Vesth T.C."/>
            <person name="Frisvad J.C."/>
            <person name="Nybo J.L."/>
            <person name="Theobald S."/>
            <person name="Kildgaard S."/>
            <person name="Petersen T.I."/>
            <person name="Kuo A."/>
            <person name="Sato A."/>
            <person name="Lyhne E.K."/>
            <person name="Kogle M.E."/>
            <person name="Wiebenga A."/>
            <person name="Kun R.S."/>
            <person name="Lubbers R.J."/>
            <person name="Makela M.R."/>
            <person name="Barry K."/>
            <person name="Chovatia M."/>
            <person name="Clum A."/>
            <person name="Daum C."/>
            <person name="Haridas S."/>
            <person name="He G."/>
            <person name="LaButti K."/>
            <person name="Lipzen A."/>
            <person name="Mondo S."/>
            <person name="Pangilinan J."/>
            <person name="Riley R."/>
            <person name="Salamov A."/>
            <person name="Simmons B.A."/>
            <person name="Magnuson J.K."/>
            <person name="Henrissat B."/>
            <person name="Mortensen U.H."/>
            <person name="Larsen T.O."/>
            <person name="De vries R.P."/>
            <person name="Grigoriev I.V."/>
            <person name="Machida M."/>
            <person name="Baker S.E."/>
            <person name="Andersen M.R."/>
        </authorList>
    </citation>
    <scope>NUCLEOTIDE SEQUENCE [LARGE SCALE GENOMIC DNA]</scope>
    <source>
        <strain evidence="2 3">CBS 117635</strain>
    </source>
</reference>
<protein>
    <submittedName>
        <fullName evidence="2">Uncharacterized protein</fullName>
    </submittedName>
</protein>
<evidence type="ECO:0000313" key="3">
    <source>
        <dbReference type="Proteomes" id="UP000326289"/>
    </source>
</evidence>
<dbReference type="EMBL" id="ML732973">
    <property type="protein sequence ID" value="KAB8266453.1"/>
    <property type="molecule type" value="Genomic_DNA"/>
</dbReference>